<protein>
    <recommendedName>
        <fullName evidence="1">Protein kinase domain-containing protein</fullName>
    </recommendedName>
</protein>
<name>A0A6I8LK39_9PSEU</name>
<dbReference type="Gene3D" id="3.90.1200.10">
    <property type="match status" value="1"/>
</dbReference>
<sequence>MSDFLQEHTVEWLEYFGRHGYPDVKPLGAGVEGAIYRLGDGTVAKVWARRGVSELVRMQKFYADVAAGGLPFDTPVILGVEEIDASAVTFERELFGKPLRERLSTTADGIDHRSATAVIGILRALAEVSATAAMTALPVLGEQDPFWSDGSFTEALSALLVRRVDRFGSLISSEVEGFDRLFARVLEMLPGLEPVPSALIHGDLFGENILVDKAGDPSAVLDFGFISTAGDPRFDAAVTAMIMDMYGPYASAATQALTARIVEELGYPIEVLILYQAAYAIATSNSFTSDGSDGHFSWCMAQLDRADVRDVLKVR</sequence>
<dbReference type="InterPro" id="IPR002575">
    <property type="entry name" value="Aminoglycoside_PTrfase"/>
</dbReference>
<dbReference type="Proteomes" id="UP000399805">
    <property type="component" value="Unassembled WGS sequence"/>
</dbReference>
<keyword evidence="3" id="KW-1185">Reference proteome</keyword>
<dbReference type="RefSeq" id="WP_155541691.1">
    <property type="nucleotide sequence ID" value="NZ_CABVGP010000001.1"/>
</dbReference>
<evidence type="ECO:0000313" key="2">
    <source>
        <dbReference type="EMBL" id="VVJ16337.1"/>
    </source>
</evidence>
<organism evidence="2 3">
    <name type="scientific">Amycolatopsis camponoti</name>
    <dbReference type="NCBI Taxonomy" id="2606593"/>
    <lineage>
        <taxon>Bacteria</taxon>
        <taxon>Bacillati</taxon>
        <taxon>Actinomycetota</taxon>
        <taxon>Actinomycetes</taxon>
        <taxon>Pseudonocardiales</taxon>
        <taxon>Pseudonocardiaceae</taxon>
        <taxon>Amycolatopsis</taxon>
    </lineage>
</organism>
<dbReference type="Pfam" id="PF01636">
    <property type="entry name" value="APH"/>
    <property type="match status" value="1"/>
</dbReference>
<reference evidence="2 3" key="1">
    <citation type="submission" date="2019-09" db="EMBL/GenBank/DDBJ databases">
        <authorList>
            <person name="Leyn A S."/>
        </authorList>
    </citation>
    <scope>NUCLEOTIDE SEQUENCE [LARGE SCALE GENOMIC DNA]</scope>
    <source>
        <strain evidence="2">AA231_1</strain>
    </source>
</reference>
<dbReference type="AlphaFoldDB" id="A0A6I8LK39"/>
<accession>A0A6I8LK39</accession>
<dbReference type="InterPro" id="IPR011009">
    <property type="entry name" value="Kinase-like_dom_sf"/>
</dbReference>
<gene>
    <name evidence="2" type="ORF">AA23TX_01358</name>
</gene>
<dbReference type="SUPFAM" id="SSF56112">
    <property type="entry name" value="Protein kinase-like (PK-like)"/>
    <property type="match status" value="1"/>
</dbReference>
<evidence type="ECO:0000259" key="1">
    <source>
        <dbReference type="PROSITE" id="PS50011"/>
    </source>
</evidence>
<dbReference type="EMBL" id="CABVGP010000001">
    <property type="protein sequence ID" value="VVJ16337.1"/>
    <property type="molecule type" value="Genomic_DNA"/>
</dbReference>
<dbReference type="GO" id="GO:0005524">
    <property type="term" value="F:ATP binding"/>
    <property type="evidence" value="ECO:0007669"/>
    <property type="project" value="InterPro"/>
</dbReference>
<dbReference type="GO" id="GO:0004672">
    <property type="term" value="F:protein kinase activity"/>
    <property type="evidence" value="ECO:0007669"/>
    <property type="project" value="InterPro"/>
</dbReference>
<dbReference type="InterPro" id="IPR000719">
    <property type="entry name" value="Prot_kinase_dom"/>
</dbReference>
<feature type="domain" description="Protein kinase" evidence="1">
    <location>
        <begin position="21"/>
        <end position="315"/>
    </location>
</feature>
<proteinExistence type="predicted"/>
<evidence type="ECO:0000313" key="3">
    <source>
        <dbReference type="Proteomes" id="UP000399805"/>
    </source>
</evidence>
<dbReference type="PROSITE" id="PS50011">
    <property type="entry name" value="PROTEIN_KINASE_DOM"/>
    <property type="match status" value="1"/>
</dbReference>